<reference evidence="2 3" key="1">
    <citation type="submission" date="2016-07" db="EMBL/GenBank/DDBJ databases">
        <title>Pervasive Adenine N6-methylation of Active Genes in Fungi.</title>
        <authorList>
            <consortium name="DOE Joint Genome Institute"/>
            <person name="Mondo S.J."/>
            <person name="Dannebaum R.O."/>
            <person name="Kuo R.C."/>
            <person name="Labutti K."/>
            <person name="Haridas S."/>
            <person name="Kuo A."/>
            <person name="Salamov A."/>
            <person name="Ahrendt S.R."/>
            <person name="Lipzen A."/>
            <person name="Sullivan W."/>
            <person name="Andreopoulos W.B."/>
            <person name="Clum A."/>
            <person name="Lindquist E."/>
            <person name="Daum C."/>
            <person name="Ramamoorthy G.K."/>
            <person name="Gryganskyi A."/>
            <person name="Culley D."/>
            <person name="Magnuson J.K."/>
            <person name="James T.Y."/>
            <person name="O'Malley M.A."/>
            <person name="Stajich J.E."/>
            <person name="Spatafora J.W."/>
            <person name="Visel A."/>
            <person name="Grigoriev I.V."/>
        </authorList>
    </citation>
    <scope>NUCLEOTIDE SEQUENCE [LARGE SCALE GENOMIC DNA]</scope>
    <source>
        <strain evidence="2 3">62-1032</strain>
    </source>
</reference>
<dbReference type="Proteomes" id="UP000193467">
    <property type="component" value="Unassembled WGS sequence"/>
</dbReference>
<accession>A0A1Y2G4U0</accession>
<name>A0A1Y2G4U0_9BASI</name>
<dbReference type="EMBL" id="MCGR01000001">
    <property type="protein sequence ID" value="ORY92976.1"/>
    <property type="molecule type" value="Genomic_DNA"/>
</dbReference>
<organism evidence="2 3">
    <name type="scientific">Leucosporidium creatinivorum</name>
    <dbReference type="NCBI Taxonomy" id="106004"/>
    <lineage>
        <taxon>Eukaryota</taxon>
        <taxon>Fungi</taxon>
        <taxon>Dikarya</taxon>
        <taxon>Basidiomycota</taxon>
        <taxon>Pucciniomycotina</taxon>
        <taxon>Microbotryomycetes</taxon>
        <taxon>Leucosporidiales</taxon>
        <taxon>Leucosporidium</taxon>
    </lineage>
</organism>
<feature type="region of interest" description="Disordered" evidence="1">
    <location>
        <begin position="1"/>
        <end position="47"/>
    </location>
</feature>
<protein>
    <submittedName>
        <fullName evidence="2">Uncharacterized protein</fullName>
    </submittedName>
</protein>
<evidence type="ECO:0000313" key="3">
    <source>
        <dbReference type="Proteomes" id="UP000193467"/>
    </source>
</evidence>
<feature type="non-terminal residue" evidence="2">
    <location>
        <position position="532"/>
    </location>
</feature>
<feature type="region of interest" description="Disordered" evidence="1">
    <location>
        <begin position="396"/>
        <end position="434"/>
    </location>
</feature>
<dbReference type="AlphaFoldDB" id="A0A1Y2G4U0"/>
<feature type="region of interest" description="Disordered" evidence="1">
    <location>
        <begin position="219"/>
        <end position="365"/>
    </location>
</feature>
<feature type="compositionally biased region" description="Basic and acidic residues" evidence="1">
    <location>
        <begin position="101"/>
        <end position="120"/>
    </location>
</feature>
<feature type="compositionally biased region" description="Polar residues" evidence="1">
    <location>
        <begin position="219"/>
        <end position="229"/>
    </location>
</feature>
<comment type="caution">
    <text evidence="2">The sequence shown here is derived from an EMBL/GenBank/DDBJ whole genome shotgun (WGS) entry which is preliminary data.</text>
</comment>
<feature type="region of interest" description="Disordered" evidence="1">
    <location>
        <begin position="454"/>
        <end position="532"/>
    </location>
</feature>
<proteinExistence type="predicted"/>
<feature type="compositionally biased region" description="Low complexity" evidence="1">
    <location>
        <begin position="178"/>
        <end position="196"/>
    </location>
</feature>
<keyword evidence="3" id="KW-1185">Reference proteome</keyword>
<feature type="compositionally biased region" description="Pro residues" evidence="1">
    <location>
        <begin position="287"/>
        <end position="302"/>
    </location>
</feature>
<gene>
    <name evidence="2" type="ORF">BCR35DRAFT_328052</name>
</gene>
<dbReference type="InParanoid" id="A0A1Y2G4U0"/>
<evidence type="ECO:0000256" key="1">
    <source>
        <dbReference type="SAM" id="MobiDB-lite"/>
    </source>
</evidence>
<feature type="compositionally biased region" description="Low complexity" evidence="1">
    <location>
        <begin position="158"/>
        <end position="170"/>
    </location>
</feature>
<evidence type="ECO:0000313" key="2">
    <source>
        <dbReference type="EMBL" id="ORY92976.1"/>
    </source>
</evidence>
<feature type="region of interest" description="Disordered" evidence="1">
    <location>
        <begin position="83"/>
        <end position="202"/>
    </location>
</feature>
<feature type="compositionally biased region" description="Low complexity" evidence="1">
    <location>
        <begin position="230"/>
        <end position="247"/>
    </location>
</feature>
<sequence length="532" mass="57409">MEDARDQFNGSSNGHRVMEEGRKKRRRSASPPAPARGKGSAMAQREQQRLSFAHLNPPLPWVREGSGLTELPVNRKYRLPFGAKRARGEGSEAQSQAHSVARREEESEGRSVEVEMKLDDTVASTGEGRVVTGAAERAQGSAELRALQQPSLPPPLPQGLGITLGPFSNINPPPSLPPLYKSVTTSNSRSSPSLASVEPPSYQADETAFLSLRERVIKSQQARKNAGATSQQRLASSLASQPPAETAPSPPKPMLNLQPSFQHQPQLPPQPPFLSFIPFPHLQHPQPVHPFLPPNFSPYPSPEEPRLLFGFPPHQQGAPFLALPPNGLDPPAETYQATDPVAPPGAAVNGLATPEDSPVSARPEGRKVWGFESGLVGVGEIEWEDEDDEMKVEVEQVESVEREVEVEVEDKSGSEDRIEAEMGSGTEKEEENKEKVITDHLADEAGGANSLSLHATAPLVKPTRQPGLLSTLSKPLDPRPSPETNFITPIPPSRPVEADSKATSLKFDLPPAPNPSSPFARLLDFTGVPTAP</sequence>